<dbReference type="Gene3D" id="1.10.10.390">
    <property type="match status" value="1"/>
</dbReference>
<dbReference type="Pfam" id="PF10394">
    <property type="entry name" value="Hat1_N"/>
    <property type="match status" value="1"/>
</dbReference>
<dbReference type="GO" id="GO:0004402">
    <property type="term" value="F:histone acetyltransferase activity"/>
    <property type="evidence" value="ECO:0007669"/>
    <property type="project" value="InterPro"/>
</dbReference>
<keyword evidence="6" id="KW-0539">Nucleus</keyword>
<dbReference type="Gene3D" id="3.90.360.10">
    <property type="entry name" value="Histone acetyl transferase 1 (HAT1), N-terminal domain"/>
    <property type="match status" value="1"/>
</dbReference>
<dbReference type="InterPro" id="IPR013523">
    <property type="entry name" value="Hist_AcTrfase_HAT1_C"/>
</dbReference>
<dbReference type="GO" id="GO:0000781">
    <property type="term" value="C:chromosome, telomeric region"/>
    <property type="evidence" value="ECO:0007669"/>
    <property type="project" value="GOC"/>
</dbReference>
<dbReference type="Proteomes" id="UP001313282">
    <property type="component" value="Unassembled WGS sequence"/>
</dbReference>
<evidence type="ECO:0000256" key="5">
    <source>
        <dbReference type="ARBA" id="ARBA00022679"/>
    </source>
</evidence>
<comment type="caution">
    <text evidence="11">The sequence shown here is derived from an EMBL/GenBank/DDBJ whole genome shotgun (WGS) entry which is preliminary data.</text>
</comment>
<comment type="catalytic activity">
    <reaction evidence="8">
        <text>L-lysyl-[protein] + acetyl-CoA = N(6)-acetyl-L-lysyl-[protein] + CoA + H(+)</text>
        <dbReference type="Rhea" id="RHEA:45948"/>
        <dbReference type="Rhea" id="RHEA-COMP:9752"/>
        <dbReference type="Rhea" id="RHEA-COMP:10731"/>
        <dbReference type="ChEBI" id="CHEBI:15378"/>
        <dbReference type="ChEBI" id="CHEBI:29969"/>
        <dbReference type="ChEBI" id="CHEBI:57287"/>
        <dbReference type="ChEBI" id="CHEBI:57288"/>
        <dbReference type="ChEBI" id="CHEBI:61930"/>
        <dbReference type="EC" id="2.3.1.48"/>
    </reaction>
</comment>
<comment type="similarity">
    <text evidence="2">Belongs to the HAT1 family.</text>
</comment>
<dbReference type="InterPro" id="IPR019467">
    <property type="entry name" value="Hat1_N"/>
</dbReference>
<sequence>MADSDEWTIPNASSAISISLVPPTSFPSSKSTETFHPTYTHQFFENEAIYGYKNLAVDVKFRQDDMSPSLNVTYGQKLSVPGGSNGGGDDEVTVDEVEDVLKEYLPEGTPKSLTITPSTFTPPGTILHTYPGAPSSSSTFEIYQTNLSVPAAQLLIKNSQLLVPFFIEAGSSIDLSDEEEYLRDRWDAFFLYEHLPDNQFSFIGYCTVHKYWYFTPIEKDEDEKKKDEDDFMLNKEGENKFPHKYRARISQFLILSPYQGHQHGRKLYEAIVDEYLSSDKVNEIVVEDPSEKFEKLRDLCDYKRLKKQSLINDEAVETLLGRKHSREWIDVQRAKAKMPMRQFQRIIELMLLEHIIITKGPNYDEQLERYMTYVKDRLYRHNKDVLMQLEREERSEKLHETYERVHSDYEAYLATLGSEAIQTKKSSKGKRVIAGKRPAGLISTVEEDEEDEELLPPTKKTKVTK</sequence>
<evidence type="ECO:0000256" key="4">
    <source>
        <dbReference type="ARBA" id="ARBA00021268"/>
    </source>
</evidence>
<dbReference type="EMBL" id="JAVHNR010000003">
    <property type="protein sequence ID" value="KAK6348326.1"/>
    <property type="molecule type" value="Genomic_DNA"/>
</dbReference>
<dbReference type="GO" id="GO:0031509">
    <property type="term" value="P:subtelomeric heterochromatin formation"/>
    <property type="evidence" value="ECO:0007669"/>
    <property type="project" value="InterPro"/>
</dbReference>
<feature type="domain" description="Histone acetyl transferase HAT1 N-terminal" evidence="10">
    <location>
        <begin position="11"/>
        <end position="168"/>
    </location>
</feature>
<evidence type="ECO:0000256" key="3">
    <source>
        <dbReference type="ARBA" id="ARBA00013184"/>
    </source>
</evidence>
<dbReference type="AlphaFoldDB" id="A0AAN8REQ6"/>
<dbReference type="PANTHER" id="PTHR12046">
    <property type="entry name" value="HISTONE ACETYLTRANSFERASE TYPE B CATALYTIC SUBUNIT"/>
    <property type="match status" value="1"/>
</dbReference>
<dbReference type="SUPFAM" id="SSF55729">
    <property type="entry name" value="Acyl-CoA N-acyltransferases (Nat)"/>
    <property type="match status" value="1"/>
</dbReference>
<keyword evidence="5" id="KW-0808">Transferase</keyword>
<reference evidence="11 12" key="1">
    <citation type="submission" date="2019-10" db="EMBL/GenBank/DDBJ databases">
        <authorList>
            <person name="Palmer J.M."/>
        </authorList>
    </citation>
    <scope>NUCLEOTIDE SEQUENCE [LARGE SCALE GENOMIC DNA]</scope>
    <source>
        <strain evidence="11 12">TWF718</strain>
    </source>
</reference>
<evidence type="ECO:0000313" key="11">
    <source>
        <dbReference type="EMBL" id="KAK6348326.1"/>
    </source>
</evidence>
<proteinExistence type="inferred from homology"/>
<evidence type="ECO:0000256" key="6">
    <source>
        <dbReference type="ARBA" id="ARBA00023242"/>
    </source>
</evidence>
<dbReference type="GO" id="GO:0005634">
    <property type="term" value="C:nucleus"/>
    <property type="evidence" value="ECO:0007669"/>
    <property type="project" value="UniProtKB-SubCell"/>
</dbReference>
<evidence type="ECO:0000256" key="7">
    <source>
        <dbReference type="ARBA" id="ARBA00023315"/>
    </source>
</evidence>
<dbReference type="InterPro" id="IPR037113">
    <property type="entry name" value="Hat1_N_sf"/>
</dbReference>
<evidence type="ECO:0000256" key="9">
    <source>
        <dbReference type="SAM" id="MobiDB-lite"/>
    </source>
</evidence>
<dbReference type="GO" id="GO:0042393">
    <property type="term" value="F:histone binding"/>
    <property type="evidence" value="ECO:0007669"/>
    <property type="project" value="InterPro"/>
</dbReference>
<keyword evidence="12" id="KW-1185">Reference proteome</keyword>
<dbReference type="InterPro" id="IPR017380">
    <property type="entry name" value="Hist_AcTrfase_B-typ_cat-su"/>
</dbReference>
<name>A0AAN8REQ6_9PEZI</name>
<comment type="subcellular location">
    <subcellularLocation>
        <location evidence="1">Nucleus</location>
    </subcellularLocation>
</comment>
<keyword evidence="7" id="KW-0012">Acyltransferase</keyword>
<dbReference type="InterPro" id="IPR016181">
    <property type="entry name" value="Acyl_CoA_acyltransferase"/>
</dbReference>
<gene>
    <name evidence="11" type="primary">HAT1</name>
    <name evidence="11" type="ORF">TWF718_006127</name>
</gene>
<protein>
    <recommendedName>
        <fullName evidence="4">Histone acetyltransferase type B catalytic subunit</fullName>
        <ecNumber evidence="3">2.3.1.48</ecNumber>
    </recommendedName>
</protein>
<evidence type="ECO:0000313" key="12">
    <source>
        <dbReference type="Proteomes" id="UP001313282"/>
    </source>
</evidence>
<dbReference type="Pfam" id="PF21184">
    <property type="entry name" value="HAT1_C_fung"/>
    <property type="match status" value="1"/>
</dbReference>
<organism evidence="11 12">
    <name type="scientific">Orbilia javanica</name>
    <dbReference type="NCBI Taxonomy" id="47235"/>
    <lineage>
        <taxon>Eukaryota</taxon>
        <taxon>Fungi</taxon>
        <taxon>Dikarya</taxon>
        <taxon>Ascomycota</taxon>
        <taxon>Pezizomycotina</taxon>
        <taxon>Orbiliomycetes</taxon>
        <taxon>Orbiliales</taxon>
        <taxon>Orbiliaceae</taxon>
        <taxon>Orbilia</taxon>
    </lineage>
</organism>
<dbReference type="EC" id="2.3.1.48" evidence="3"/>
<feature type="compositionally biased region" description="Acidic residues" evidence="9">
    <location>
        <begin position="445"/>
        <end position="454"/>
    </location>
</feature>
<evidence type="ECO:0000256" key="2">
    <source>
        <dbReference type="ARBA" id="ARBA00010543"/>
    </source>
</evidence>
<dbReference type="Gene3D" id="3.40.630.30">
    <property type="match status" value="1"/>
</dbReference>
<evidence type="ECO:0000256" key="1">
    <source>
        <dbReference type="ARBA" id="ARBA00004123"/>
    </source>
</evidence>
<evidence type="ECO:0000259" key="10">
    <source>
        <dbReference type="Pfam" id="PF10394"/>
    </source>
</evidence>
<accession>A0AAN8REQ6</accession>
<feature type="region of interest" description="Disordered" evidence="9">
    <location>
        <begin position="444"/>
        <end position="465"/>
    </location>
</feature>
<evidence type="ECO:0000256" key="8">
    <source>
        <dbReference type="ARBA" id="ARBA00048017"/>
    </source>
</evidence>